<comment type="subcellular location">
    <subcellularLocation>
        <location evidence="1">Membrane</location>
        <topology evidence="1">Multi-pass membrane protein</topology>
    </subcellularLocation>
</comment>
<dbReference type="GO" id="GO:0005886">
    <property type="term" value="C:plasma membrane"/>
    <property type="evidence" value="ECO:0007669"/>
    <property type="project" value="TreeGrafter"/>
</dbReference>
<dbReference type="AlphaFoldDB" id="A0A1X0RAY0"/>
<evidence type="ECO:0000256" key="1">
    <source>
        <dbReference type="ARBA" id="ARBA00004141"/>
    </source>
</evidence>
<keyword evidence="3 6" id="KW-0812">Transmembrane</keyword>
<feature type="transmembrane region" description="Helical" evidence="6">
    <location>
        <begin position="103"/>
        <end position="122"/>
    </location>
</feature>
<name>A0A1X0RAY0_RHIZD</name>
<feature type="transmembrane region" description="Helical" evidence="6">
    <location>
        <begin position="231"/>
        <end position="251"/>
    </location>
</feature>
<evidence type="ECO:0000256" key="4">
    <source>
        <dbReference type="ARBA" id="ARBA00022989"/>
    </source>
</evidence>
<accession>A0A1X0RAY0</accession>
<keyword evidence="4 6" id="KW-1133">Transmembrane helix</keyword>
<reference evidence="7" key="1">
    <citation type="journal article" date="2016" name="Proc. Natl. Acad. Sci. U.S.A.">
        <title>Lipid metabolic changes in an early divergent fungus govern the establishment of a mutualistic symbiosis with endobacteria.</title>
        <authorList>
            <person name="Lastovetsky O.A."/>
            <person name="Gaspar M.L."/>
            <person name="Mondo S.J."/>
            <person name="LaButti K.M."/>
            <person name="Sandor L."/>
            <person name="Grigoriev I.V."/>
            <person name="Henry S.A."/>
            <person name="Pawlowska T.E."/>
        </authorList>
    </citation>
    <scope>NUCLEOTIDE SEQUENCE [LARGE SCALE GENOMIC DNA]</scope>
    <source>
        <strain evidence="7">ATCC 52814</strain>
    </source>
</reference>
<dbReference type="EMBL" id="KV921879">
    <property type="protein sequence ID" value="ORE09183.1"/>
    <property type="molecule type" value="Genomic_DNA"/>
</dbReference>
<dbReference type="PANTHER" id="PTHR30028">
    <property type="entry name" value="UPF0014 INNER MEMBRANE PROTEIN YBBM-RELATED"/>
    <property type="match status" value="1"/>
</dbReference>
<feature type="transmembrane region" description="Helical" evidence="6">
    <location>
        <begin position="77"/>
        <end position="96"/>
    </location>
</feature>
<feature type="transmembrane region" description="Helical" evidence="6">
    <location>
        <begin position="20"/>
        <end position="41"/>
    </location>
</feature>
<dbReference type="VEuPathDB" id="FungiDB:BCV72DRAFT_202238"/>
<dbReference type="Pfam" id="PF03649">
    <property type="entry name" value="UPF0014"/>
    <property type="match status" value="1"/>
</dbReference>
<organism evidence="7">
    <name type="scientific">Rhizopus microsporus var. microsporus</name>
    <dbReference type="NCBI Taxonomy" id="86635"/>
    <lineage>
        <taxon>Eukaryota</taxon>
        <taxon>Fungi</taxon>
        <taxon>Fungi incertae sedis</taxon>
        <taxon>Mucoromycota</taxon>
        <taxon>Mucoromycotina</taxon>
        <taxon>Mucoromycetes</taxon>
        <taxon>Mucorales</taxon>
        <taxon>Mucorineae</taxon>
        <taxon>Rhizopodaceae</taxon>
        <taxon>Rhizopus</taxon>
    </lineage>
</organism>
<evidence type="ECO:0000256" key="2">
    <source>
        <dbReference type="ARBA" id="ARBA00005268"/>
    </source>
</evidence>
<feature type="transmembrane region" description="Helical" evidence="6">
    <location>
        <begin position="53"/>
        <end position="71"/>
    </location>
</feature>
<feature type="transmembrane region" description="Helical" evidence="6">
    <location>
        <begin position="134"/>
        <end position="157"/>
    </location>
</feature>
<dbReference type="PANTHER" id="PTHR30028:SF0">
    <property type="entry name" value="PROTEIN ALUMINUM SENSITIVE 3"/>
    <property type="match status" value="1"/>
</dbReference>
<keyword evidence="5 6" id="KW-0472">Membrane</keyword>
<protein>
    <submittedName>
        <fullName evidence="7">UPF0014-domain-containing protein</fullName>
    </submittedName>
</protein>
<dbReference type="InterPro" id="IPR005226">
    <property type="entry name" value="UPF0014_fam"/>
</dbReference>
<evidence type="ECO:0000256" key="5">
    <source>
        <dbReference type="ARBA" id="ARBA00023136"/>
    </source>
</evidence>
<evidence type="ECO:0000256" key="3">
    <source>
        <dbReference type="ARBA" id="ARBA00022692"/>
    </source>
</evidence>
<proteinExistence type="inferred from homology"/>
<evidence type="ECO:0000256" key="6">
    <source>
        <dbReference type="SAM" id="Phobius"/>
    </source>
</evidence>
<dbReference type="Proteomes" id="UP000242414">
    <property type="component" value="Unassembled WGS sequence"/>
</dbReference>
<gene>
    <name evidence="7" type="ORF">BCV72DRAFT_202238</name>
</gene>
<dbReference type="OrthoDB" id="432685at2759"/>
<sequence length="271" mass="29670">MDLFLRLFNDDPNSQLPDLTWYNVAIASSFLVVNGIISLSLGLKLEKSLLTSSIRCIIQLTIMGNILENVFKAQHPVLAMLMTFVLVFLSSIETVYNKSEWSFNGMVSFSTFFIGIVGTRYAMNERQFWLPELFIPTIGLLLGITTGAIAVGISSCLKKAGEESGQIETYLSYGASREEAGRSIAKESIRLALLPTINRMSVIGLITIPGAMTGQILGGAPIMKAVMYQQIITFMISATSSLSVLGSVYVCNINTIMFKLMYSVVLLTSLD</sequence>
<evidence type="ECO:0000313" key="7">
    <source>
        <dbReference type="EMBL" id="ORE09183.1"/>
    </source>
</evidence>
<comment type="similarity">
    <text evidence="2">Belongs to the UPF0014 family.</text>
</comment>